<protein>
    <submittedName>
        <fullName evidence="1">Uncharacterized protein</fullName>
    </submittedName>
</protein>
<dbReference type="Proteomes" id="UP000604046">
    <property type="component" value="Unassembled WGS sequence"/>
</dbReference>
<evidence type="ECO:0000313" key="1">
    <source>
        <dbReference type="EMBL" id="CAE7252846.1"/>
    </source>
</evidence>
<feature type="non-terminal residue" evidence="1">
    <location>
        <position position="1"/>
    </location>
</feature>
<dbReference type="AlphaFoldDB" id="A0A812M9Q1"/>
<gene>
    <name evidence="1" type="ORF">SNAT2548_LOCUS12656</name>
</gene>
<sequence length="63" mass="7242">MGYFSEQNLAVSLAVRAAAYEDTGLALDYYQTYNQSLISKYRPLFQASAYFDELSRIDRAEVF</sequence>
<reference evidence="1" key="1">
    <citation type="submission" date="2021-02" db="EMBL/GenBank/DDBJ databases">
        <authorList>
            <person name="Dougan E. K."/>
            <person name="Rhodes N."/>
            <person name="Thang M."/>
            <person name="Chan C."/>
        </authorList>
    </citation>
    <scope>NUCLEOTIDE SEQUENCE</scope>
</reference>
<keyword evidence="2" id="KW-1185">Reference proteome</keyword>
<organism evidence="1 2">
    <name type="scientific">Symbiodinium natans</name>
    <dbReference type="NCBI Taxonomy" id="878477"/>
    <lineage>
        <taxon>Eukaryota</taxon>
        <taxon>Sar</taxon>
        <taxon>Alveolata</taxon>
        <taxon>Dinophyceae</taxon>
        <taxon>Suessiales</taxon>
        <taxon>Symbiodiniaceae</taxon>
        <taxon>Symbiodinium</taxon>
    </lineage>
</organism>
<dbReference type="EMBL" id="CAJNDS010001234">
    <property type="protein sequence ID" value="CAE7252846.1"/>
    <property type="molecule type" value="Genomic_DNA"/>
</dbReference>
<accession>A0A812M9Q1</accession>
<name>A0A812M9Q1_9DINO</name>
<evidence type="ECO:0000313" key="2">
    <source>
        <dbReference type="Proteomes" id="UP000604046"/>
    </source>
</evidence>
<proteinExistence type="predicted"/>
<comment type="caution">
    <text evidence="1">The sequence shown here is derived from an EMBL/GenBank/DDBJ whole genome shotgun (WGS) entry which is preliminary data.</text>
</comment>